<evidence type="ECO:0000256" key="2">
    <source>
        <dbReference type="SAM" id="Phobius"/>
    </source>
</evidence>
<comment type="caution">
    <text evidence="3">The sequence shown here is derived from an EMBL/GenBank/DDBJ whole genome shotgun (WGS) entry which is preliminary data.</text>
</comment>
<keyword evidence="2" id="KW-1133">Transmembrane helix</keyword>
<sequence length="248" mass="27414">MVVLLIATSSAAGAVSTSYDTEYHGDSEDADQAIETTFTLSPDDDEITDIQIDFQHTDDAFVDFDSFSTTTSAGADIDIQYEGNGVFTIDEIQTNEDVVFEFEAYPTDIKQEEIRSTTIEIDYVQQGQGLSETEHIDVDISSSPWFLYQEEVSEDEFWDRAGSVISIGTFGAFAVGLLGLATAGVFYVRSANRVKSARQTLVKKLKRLENQVESERATTKIRDTRKELEDGNTGDPTPSTEDGPELRP</sequence>
<keyword evidence="2" id="KW-0812">Transmembrane</keyword>
<evidence type="ECO:0000256" key="1">
    <source>
        <dbReference type="SAM" id="MobiDB-lite"/>
    </source>
</evidence>
<protein>
    <submittedName>
        <fullName evidence="3">Uncharacterized protein</fullName>
    </submittedName>
</protein>
<dbReference type="PATRIC" id="fig|1114856.3.peg.2923"/>
<dbReference type="eggNOG" id="ENOG502N64N">
    <property type="taxonomic scope" value="Archaea"/>
</dbReference>
<accession>L9VRX5</accession>
<gene>
    <name evidence="3" type="ORF">C496_14051</name>
</gene>
<dbReference type="RefSeq" id="WP_006090758.1">
    <property type="nucleotide sequence ID" value="NZ_AOHW01000036.1"/>
</dbReference>
<organism evidence="3 4">
    <name type="scientific">Natronorubrum tibetense GA33</name>
    <dbReference type="NCBI Taxonomy" id="1114856"/>
    <lineage>
        <taxon>Archaea</taxon>
        <taxon>Methanobacteriati</taxon>
        <taxon>Methanobacteriota</taxon>
        <taxon>Stenosarchaea group</taxon>
        <taxon>Halobacteria</taxon>
        <taxon>Halobacteriales</taxon>
        <taxon>Natrialbaceae</taxon>
        <taxon>Natronorubrum</taxon>
    </lineage>
</organism>
<feature type="compositionally biased region" description="Basic and acidic residues" evidence="1">
    <location>
        <begin position="213"/>
        <end position="229"/>
    </location>
</feature>
<proteinExistence type="predicted"/>
<feature type="region of interest" description="Disordered" evidence="1">
    <location>
        <begin position="213"/>
        <end position="248"/>
    </location>
</feature>
<name>L9VRX5_9EURY</name>
<dbReference type="STRING" id="1114856.GCA_000383975_03241"/>
<evidence type="ECO:0000313" key="4">
    <source>
        <dbReference type="Proteomes" id="UP000011599"/>
    </source>
</evidence>
<keyword evidence="4" id="KW-1185">Reference proteome</keyword>
<dbReference type="Proteomes" id="UP000011599">
    <property type="component" value="Unassembled WGS sequence"/>
</dbReference>
<evidence type="ECO:0000313" key="3">
    <source>
        <dbReference type="EMBL" id="ELY39806.1"/>
    </source>
</evidence>
<reference evidence="3 4" key="1">
    <citation type="journal article" date="2014" name="PLoS Genet.">
        <title>Phylogenetically driven sequencing of extremely halophilic archaea reveals strategies for static and dynamic osmo-response.</title>
        <authorList>
            <person name="Becker E.A."/>
            <person name="Seitzer P.M."/>
            <person name="Tritt A."/>
            <person name="Larsen D."/>
            <person name="Krusor M."/>
            <person name="Yao A.I."/>
            <person name="Wu D."/>
            <person name="Madern D."/>
            <person name="Eisen J.A."/>
            <person name="Darling A.E."/>
            <person name="Facciotti M.T."/>
        </authorList>
    </citation>
    <scope>NUCLEOTIDE SEQUENCE [LARGE SCALE GENOMIC DNA]</scope>
    <source>
        <strain evidence="3 4">GA33</strain>
    </source>
</reference>
<dbReference type="OrthoDB" id="380207at2157"/>
<dbReference type="AlphaFoldDB" id="L9VRX5"/>
<keyword evidence="2" id="KW-0472">Membrane</keyword>
<dbReference type="EMBL" id="AOHW01000036">
    <property type="protein sequence ID" value="ELY39806.1"/>
    <property type="molecule type" value="Genomic_DNA"/>
</dbReference>
<feature type="transmembrane region" description="Helical" evidence="2">
    <location>
        <begin position="164"/>
        <end position="188"/>
    </location>
</feature>